<keyword evidence="2" id="KW-0012">Acyltransferase</keyword>
<evidence type="ECO:0000313" key="4">
    <source>
        <dbReference type="EMBL" id="BBO81638.1"/>
    </source>
</evidence>
<evidence type="ECO:0000313" key="5">
    <source>
        <dbReference type="Proteomes" id="UP000425960"/>
    </source>
</evidence>
<gene>
    <name evidence="4" type="ORF">DSCO28_22040</name>
</gene>
<proteinExistence type="predicted"/>
<dbReference type="Gene3D" id="3.40.630.30">
    <property type="match status" value="1"/>
</dbReference>
<evidence type="ECO:0000256" key="2">
    <source>
        <dbReference type="ARBA" id="ARBA00023315"/>
    </source>
</evidence>
<dbReference type="CDD" id="cd04301">
    <property type="entry name" value="NAT_SF"/>
    <property type="match status" value="1"/>
</dbReference>
<accession>A0A5K7ZHF7</accession>
<feature type="domain" description="N-acetyltransferase" evidence="3">
    <location>
        <begin position="4"/>
        <end position="151"/>
    </location>
</feature>
<dbReference type="PROSITE" id="PS51186">
    <property type="entry name" value="GNAT"/>
    <property type="match status" value="1"/>
</dbReference>
<dbReference type="PANTHER" id="PTHR43877">
    <property type="entry name" value="AMINOALKYLPHOSPHONATE N-ACETYLTRANSFERASE-RELATED-RELATED"/>
    <property type="match status" value="1"/>
</dbReference>
<sequence>MKDIQIRGLKAADAEDIAAIYSSIVRKPSDNELRTLIEKHAKRWEKDVCFVAVNDGRVVGFVISYVLTFGFGIGKSAWIANLGVDIEYMGQGIGKRLAQAAFKRYQEMGIDHVHTSVIWDSTDMLSFFKSLGFGRSKFINLRKVINGDSADESAE</sequence>
<dbReference type="SUPFAM" id="SSF55729">
    <property type="entry name" value="Acyl-CoA N-acyltransferases (Nat)"/>
    <property type="match status" value="1"/>
</dbReference>
<keyword evidence="1" id="KW-0808">Transferase</keyword>
<evidence type="ECO:0000259" key="3">
    <source>
        <dbReference type="PROSITE" id="PS51186"/>
    </source>
</evidence>
<dbReference type="InterPro" id="IPR000182">
    <property type="entry name" value="GNAT_dom"/>
</dbReference>
<protein>
    <recommendedName>
        <fullName evidence="3">N-acetyltransferase domain-containing protein</fullName>
    </recommendedName>
</protein>
<dbReference type="EMBL" id="AP021876">
    <property type="protein sequence ID" value="BBO81638.1"/>
    <property type="molecule type" value="Genomic_DNA"/>
</dbReference>
<dbReference type="KEGG" id="dov:DSCO28_22040"/>
<dbReference type="InterPro" id="IPR050832">
    <property type="entry name" value="Bact_Acetyltransf"/>
</dbReference>
<organism evidence="4 5">
    <name type="scientific">Desulfosarcina ovata subsp. sediminis</name>
    <dbReference type="NCBI Taxonomy" id="885957"/>
    <lineage>
        <taxon>Bacteria</taxon>
        <taxon>Pseudomonadati</taxon>
        <taxon>Thermodesulfobacteriota</taxon>
        <taxon>Desulfobacteria</taxon>
        <taxon>Desulfobacterales</taxon>
        <taxon>Desulfosarcinaceae</taxon>
        <taxon>Desulfosarcina</taxon>
    </lineage>
</organism>
<reference evidence="4 5" key="1">
    <citation type="submission" date="2019-11" db="EMBL/GenBank/DDBJ databases">
        <title>Comparative genomics of hydrocarbon-degrading Desulfosarcina strains.</title>
        <authorList>
            <person name="Watanabe M."/>
            <person name="Kojima H."/>
            <person name="Fukui M."/>
        </authorList>
    </citation>
    <scope>NUCLEOTIDE SEQUENCE [LARGE SCALE GENOMIC DNA]</scope>
    <source>
        <strain evidence="4 5">28bB2T</strain>
    </source>
</reference>
<dbReference type="RefSeq" id="WP_155322291.1">
    <property type="nucleotide sequence ID" value="NZ_AP021876.1"/>
</dbReference>
<dbReference type="Pfam" id="PF00583">
    <property type="entry name" value="Acetyltransf_1"/>
    <property type="match status" value="1"/>
</dbReference>
<evidence type="ECO:0000256" key="1">
    <source>
        <dbReference type="ARBA" id="ARBA00022679"/>
    </source>
</evidence>
<dbReference type="Proteomes" id="UP000425960">
    <property type="component" value="Chromosome"/>
</dbReference>
<dbReference type="InterPro" id="IPR016181">
    <property type="entry name" value="Acyl_CoA_acyltransferase"/>
</dbReference>
<dbReference type="AlphaFoldDB" id="A0A5K7ZHF7"/>
<dbReference type="GO" id="GO:0016747">
    <property type="term" value="F:acyltransferase activity, transferring groups other than amino-acyl groups"/>
    <property type="evidence" value="ECO:0007669"/>
    <property type="project" value="InterPro"/>
</dbReference>
<name>A0A5K7ZHF7_9BACT</name>